<dbReference type="InterPro" id="IPR009057">
    <property type="entry name" value="Homeodomain-like_sf"/>
</dbReference>
<dbReference type="Pfam" id="PF12833">
    <property type="entry name" value="HTH_18"/>
    <property type="match status" value="1"/>
</dbReference>
<name>A0A4R8DR86_9BACT</name>
<keyword evidence="6" id="KW-1185">Reference proteome</keyword>
<feature type="domain" description="HTH araC/xylS-type" evidence="4">
    <location>
        <begin position="182"/>
        <end position="280"/>
    </location>
</feature>
<dbReference type="OrthoDB" id="4480133at2"/>
<dbReference type="InterPro" id="IPR018062">
    <property type="entry name" value="HTH_AraC-typ_CS"/>
</dbReference>
<dbReference type="Gene3D" id="1.10.10.60">
    <property type="entry name" value="Homeodomain-like"/>
    <property type="match status" value="2"/>
</dbReference>
<evidence type="ECO:0000256" key="2">
    <source>
        <dbReference type="ARBA" id="ARBA00023125"/>
    </source>
</evidence>
<comment type="caution">
    <text evidence="5">The sequence shown here is derived from an EMBL/GenBank/DDBJ whole genome shotgun (WGS) entry which is preliminary data.</text>
</comment>
<evidence type="ECO:0000256" key="1">
    <source>
        <dbReference type="ARBA" id="ARBA00023015"/>
    </source>
</evidence>
<dbReference type="PROSITE" id="PS01124">
    <property type="entry name" value="HTH_ARAC_FAMILY_2"/>
    <property type="match status" value="1"/>
</dbReference>
<dbReference type="InterPro" id="IPR018060">
    <property type="entry name" value="HTH_AraC"/>
</dbReference>
<sequence>MLSRFPPAPAEATDASFLTGKKETFAKLKIESKMGQRTVLMTEHTLIFVLKGTKLLHFPEETVKATPGSVVLLRKGIYVMAEYVEDGLDFEALMLFLPGRLLQSMAVHGEKGASHEQFLVFPSPPAINGFKEGFRRYFEDRPSEVESLLPLKQQEILLLLLSGSERDKVRRFIRSAVGSEPSDIDFIVRSYLFQPVTIADLAGLANCSLAKFKRDFQQRHQCSPHAWITTQRLSHASMLLQHTNQQVGAVALECGFESTSHFIRLFKKEYGYTPAAGRIKATIV</sequence>
<accession>A0A4R8DR86</accession>
<dbReference type="PROSITE" id="PS00041">
    <property type="entry name" value="HTH_ARAC_FAMILY_1"/>
    <property type="match status" value="1"/>
</dbReference>
<dbReference type="InterPro" id="IPR020449">
    <property type="entry name" value="Tscrpt_reg_AraC-type_HTH"/>
</dbReference>
<dbReference type="PANTHER" id="PTHR43280:SF2">
    <property type="entry name" value="HTH-TYPE TRANSCRIPTIONAL REGULATOR EXSA"/>
    <property type="match status" value="1"/>
</dbReference>
<dbReference type="InterPro" id="IPR037923">
    <property type="entry name" value="HTH-like"/>
</dbReference>
<evidence type="ECO:0000313" key="5">
    <source>
        <dbReference type="EMBL" id="TDX00336.1"/>
    </source>
</evidence>
<dbReference type="Proteomes" id="UP000294498">
    <property type="component" value="Unassembled WGS sequence"/>
</dbReference>
<dbReference type="EMBL" id="SODV01000001">
    <property type="protein sequence ID" value="TDX00336.1"/>
    <property type="molecule type" value="Genomic_DNA"/>
</dbReference>
<dbReference type="InterPro" id="IPR054015">
    <property type="entry name" value="ExsA-like_N"/>
</dbReference>
<organism evidence="5 6">
    <name type="scientific">Dinghuibacter silviterrae</name>
    <dbReference type="NCBI Taxonomy" id="1539049"/>
    <lineage>
        <taxon>Bacteria</taxon>
        <taxon>Pseudomonadati</taxon>
        <taxon>Bacteroidota</taxon>
        <taxon>Chitinophagia</taxon>
        <taxon>Chitinophagales</taxon>
        <taxon>Chitinophagaceae</taxon>
        <taxon>Dinghuibacter</taxon>
    </lineage>
</organism>
<evidence type="ECO:0000259" key="4">
    <source>
        <dbReference type="PROSITE" id="PS01124"/>
    </source>
</evidence>
<reference evidence="5 6" key="1">
    <citation type="submission" date="2019-03" db="EMBL/GenBank/DDBJ databases">
        <title>Genomic Encyclopedia of Type Strains, Phase IV (KMG-IV): sequencing the most valuable type-strain genomes for metagenomic binning, comparative biology and taxonomic classification.</title>
        <authorList>
            <person name="Goeker M."/>
        </authorList>
    </citation>
    <scope>NUCLEOTIDE SEQUENCE [LARGE SCALE GENOMIC DNA]</scope>
    <source>
        <strain evidence="5 6">DSM 100059</strain>
    </source>
</reference>
<dbReference type="PANTHER" id="PTHR43280">
    <property type="entry name" value="ARAC-FAMILY TRANSCRIPTIONAL REGULATOR"/>
    <property type="match status" value="1"/>
</dbReference>
<dbReference type="Pfam" id="PF22200">
    <property type="entry name" value="ExsA_N"/>
    <property type="match status" value="1"/>
</dbReference>
<keyword evidence="3" id="KW-0804">Transcription</keyword>
<evidence type="ECO:0000313" key="6">
    <source>
        <dbReference type="Proteomes" id="UP000294498"/>
    </source>
</evidence>
<proteinExistence type="predicted"/>
<dbReference type="GO" id="GO:0043565">
    <property type="term" value="F:sequence-specific DNA binding"/>
    <property type="evidence" value="ECO:0007669"/>
    <property type="project" value="InterPro"/>
</dbReference>
<dbReference type="GO" id="GO:0003700">
    <property type="term" value="F:DNA-binding transcription factor activity"/>
    <property type="evidence" value="ECO:0007669"/>
    <property type="project" value="InterPro"/>
</dbReference>
<dbReference type="SUPFAM" id="SSF51215">
    <property type="entry name" value="Regulatory protein AraC"/>
    <property type="match status" value="1"/>
</dbReference>
<dbReference type="AlphaFoldDB" id="A0A4R8DR86"/>
<gene>
    <name evidence="5" type="ORF">EDB95_1357</name>
</gene>
<dbReference type="SMART" id="SM00342">
    <property type="entry name" value="HTH_ARAC"/>
    <property type="match status" value="1"/>
</dbReference>
<dbReference type="RefSeq" id="WP_133991832.1">
    <property type="nucleotide sequence ID" value="NZ_SODV01000001.1"/>
</dbReference>
<keyword evidence="2" id="KW-0238">DNA-binding</keyword>
<protein>
    <submittedName>
        <fullName evidence="5">AraC-type transcriptional regulator</fullName>
    </submittedName>
</protein>
<keyword evidence="1" id="KW-0805">Transcription regulation</keyword>
<evidence type="ECO:0000256" key="3">
    <source>
        <dbReference type="ARBA" id="ARBA00023163"/>
    </source>
</evidence>
<dbReference type="SUPFAM" id="SSF46689">
    <property type="entry name" value="Homeodomain-like"/>
    <property type="match status" value="1"/>
</dbReference>
<dbReference type="PRINTS" id="PR00032">
    <property type="entry name" value="HTHARAC"/>
</dbReference>